<evidence type="ECO:0000313" key="6">
    <source>
        <dbReference type="Proteomes" id="UP001156441"/>
    </source>
</evidence>
<evidence type="ECO:0000259" key="4">
    <source>
        <dbReference type="PROSITE" id="PS52004"/>
    </source>
</evidence>
<reference evidence="5 6" key="1">
    <citation type="submission" date="2021-02" db="EMBL/GenBank/DDBJ databases">
        <title>Actinophytocola xerophila sp. nov., isolated from soil of cotton cropping field.</title>
        <authorList>
            <person name="Huang R."/>
            <person name="Chen X."/>
            <person name="Ge X."/>
            <person name="Liu W."/>
        </authorList>
    </citation>
    <scope>NUCLEOTIDE SEQUENCE [LARGE SCALE GENOMIC DNA]</scope>
    <source>
        <strain evidence="5 6">S1-96</strain>
    </source>
</reference>
<keyword evidence="6" id="KW-1185">Reference proteome</keyword>
<dbReference type="SMART" id="SM00825">
    <property type="entry name" value="PKS_KS"/>
    <property type="match status" value="1"/>
</dbReference>
<dbReference type="Pfam" id="PF02801">
    <property type="entry name" value="Ketoacyl-synt_C"/>
    <property type="match status" value="1"/>
</dbReference>
<feature type="domain" description="Ketosynthase family 3 (KS3)" evidence="4">
    <location>
        <begin position="1"/>
        <end position="354"/>
    </location>
</feature>
<keyword evidence="2 3" id="KW-0808">Transferase</keyword>
<dbReference type="Gene3D" id="3.40.47.10">
    <property type="match status" value="1"/>
</dbReference>
<dbReference type="InterPro" id="IPR016039">
    <property type="entry name" value="Thiolase-like"/>
</dbReference>
<evidence type="ECO:0000256" key="1">
    <source>
        <dbReference type="ARBA" id="ARBA00008467"/>
    </source>
</evidence>
<dbReference type="InterPro" id="IPR014030">
    <property type="entry name" value="Ketoacyl_synth_N"/>
</dbReference>
<dbReference type="SUPFAM" id="SSF53901">
    <property type="entry name" value="Thiolase-like"/>
    <property type="match status" value="2"/>
</dbReference>
<proteinExistence type="inferred from homology"/>
<dbReference type="PANTHER" id="PTHR11712:SF336">
    <property type="entry name" value="3-OXOACYL-[ACYL-CARRIER-PROTEIN] SYNTHASE, MITOCHONDRIAL"/>
    <property type="match status" value="1"/>
</dbReference>
<comment type="similarity">
    <text evidence="1 3">Belongs to the thiolase-like superfamily. Beta-ketoacyl-ACP synthases family.</text>
</comment>
<protein>
    <submittedName>
        <fullName evidence="5">Polyketide beta-ketoacyl:ACP synthase</fullName>
    </submittedName>
</protein>
<dbReference type="InterPro" id="IPR000794">
    <property type="entry name" value="Beta-ketoacyl_synthase"/>
</dbReference>
<dbReference type="Pfam" id="PF00109">
    <property type="entry name" value="ketoacyl-synt"/>
    <property type="match status" value="1"/>
</dbReference>
<sequence>MAVRNALADTVPAFADALAAGVVADPGFTVTAPGRSALPARSGAAVAVAAMRAAGLTAAELESAALVVAGNNLALDYHAGVWQRFNERPGSVRPSHAMAYLDTDVLGVVSEATGIRGEGCTVGGASASGTLAVIAGARLIRSGEVDTCVVVAPANELSGAERRALLSSGAMTEGVCRPFDEARDGFCYVQAAASVVLRRRGQALAWLSGYGQRLDGRRGTAPDPSGQAEAMRRALADAGIRPSAVDYVNAHGTGSVAGDAAEATALVDVFGTGPLVNSTKGLVGHGLGAAGLTELIATIVQLRDGFVHPNPNLVTPLPNAPRLAGRTSTATGPRVAVSNSVAFSGINAALVLCAPDTR</sequence>
<dbReference type="Proteomes" id="UP001156441">
    <property type="component" value="Unassembled WGS sequence"/>
</dbReference>
<dbReference type="PROSITE" id="PS52004">
    <property type="entry name" value="KS3_2"/>
    <property type="match status" value="1"/>
</dbReference>
<accession>A0ABT2J5R9</accession>
<dbReference type="EMBL" id="JAFFZE010000009">
    <property type="protein sequence ID" value="MCT2583111.1"/>
    <property type="molecule type" value="Genomic_DNA"/>
</dbReference>
<evidence type="ECO:0000313" key="5">
    <source>
        <dbReference type="EMBL" id="MCT2583111.1"/>
    </source>
</evidence>
<evidence type="ECO:0000256" key="2">
    <source>
        <dbReference type="ARBA" id="ARBA00022679"/>
    </source>
</evidence>
<name>A0ABT2J5R9_9PSEU</name>
<gene>
    <name evidence="5" type="ORF">JT362_08280</name>
</gene>
<dbReference type="PANTHER" id="PTHR11712">
    <property type="entry name" value="POLYKETIDE SYNTHASE-RELATED"/>
    <property type="match status" value="1"/>
</dbReference>
<organism evidence="5 6">
    <name type="scientific">Actinophytocola gossypii</name>
    <dbReference type="NCBI Taxonomy" id="2812003"/>
    <lineage>
        <taxon>Bacteria</taxon>
        <taxon>Bacillati</taxon>
        <taxon>Actinomycetota</taxon>
        <taxon>Actinomycetes</taxon>
        <taxon>Pseudonocardiales</taxon>
        <taxon>Pseudonocardiaceae</taxon>
    </lineage>
</organism>
<dbReference type="InterPro" id="IPR014031">
    <property type="entry name" value="Ketoacyl_synth_C"/>
</dbReference>
<comment type="caution">
    <text evidence="5">The sequence shown here is derived from an EMBL/GenBank/DDBJ whole genome shotgun (WGS) entry which is preliminary data.</text>
</comment>
<evidence type="ECO:0000256" key="3">
    <source>
        <dbReference type="RuleBase" id="RU003694"/>
    </source>
</evidence>
<dbReference type="InterPro" id="IPR020841">
    <property type="entry name" value="PKS_Beta-ketoAc_synthase_dom"/>
</dbReference>